<dbReference type="GO" id="GO:0042602">
    <property type="term" value="F:riboflavin reductase (NADPH) activity"/>
    <property type="evidence" value="ECO:0007669"/>
    <property type="project" value="TreeGrafter"/>
</dbReference>
<dbReference type="AlphaFoldDB" id="A0A7M2Z2C6"/>
<organism evidence="4 5">
    <name type="scientific">Gaiella occulta</name>
    <dbReference type="NCBI Taxonomy" id="1002870"/>
    <lineage>
        <taxon>Bacteria</taxon>
        <taxon>Bacillati</taxon>
        <taxon>Actinomycetota</taxon>
        <taxon>Thermoleophilia</taxon>
        <taxon>Gaiellales</taxon>
        <taxon>Gaiellaceae</taxon>
        <taxon>Gaiella</taxon>
    </lineage>
</organism>
<dbReference type="SUPFAM" id="SSF50475">
    <property type="entry name" value="FMN-binding split barrel"/>
    <property type="match status" value="1"/>
</dbReference>
<evidence type="ECO:0000256" key="2">
    <source>
        <dbReference type="ARBA" id="ARBA00023002"/>
    </source>
</evidence>
<dbReference type="SMART" id="SM00903">
    <property type="entry name" value="Flavin_Reduct"/>
    <property type="match status" value="1"/>
</dbReference>
<reference evidence="4 5" key="1">
    <citation type="submission" date="2018-07" db="EMBL/GenBank/DDBJ databases">
        <title>High-quality-draft genome sequence of Gaiella occulta.</title>
        <authorList>
            <person name="Severino R."/>
            <person name="Froufe H.J.C."/>
            <person name="Rainey F.A."/>
            <person name="Barroso C."/>
            <person name="Albuquerque L."/>
            <person name="Lobo-Da-Cunha A."/>
            <person name="Da Costa M.S."/>
            <person name="Egas C."/>
        </authorList>
    </citation>
    <scope>NUCLEOTIDE SEQUENCE [LARGE SCALE GENOMIC DNA]</scope>
    <source>
        <strain evidence="4 5">F2-233</strain>
    </source>
</reference>
<dbReference type="PANTHER" id="PTHR30466:SF11">
    <property type="entry name" value="FLAVIN-DEPENDENT MONOOXYGENASE, REDUCTASE SUBUNIT HSAB"/>
    <property type="match status" value="1"/>
</dbReference>
<comment type="similarity">
    <text evidence="1">Belongs to the non-flavoprotein flavin reductase family.</text>
</comment>
<dbReference type="InterPro" id="IPR002563">
    <property type="entry name" value="Flavin_Rdtase-like_dom"/>
</dbReference>
<accession>A0A7M2Z2C6</accession>
<reference evidence="5" key="2">
    <citation type="journal article" date="2019" name="MicrobiologyOpen">
        <title>High-quality draft genome sequence of Gaiella occulta isolated from a 150 meter deep mineral water borehole and comparison with the genome sequences of other deep-branching lineages of the phylum Actinobacteria.</title>
        <authorList>
            <person name="Severino R."/>
            <person name="Froufe H.J.C."/>
            <person name="Barroso C."/>
            <person name="Albuquerque L."/>
            <person name="Lobo-da-Cunha A."/>
            <person name="da Costa M.S."/>
            <person name="Egas C."/>
        </authorList>
    </citation>
    <scope>NUCLEOTIDE SEQUENCE [LARGE SCALE GENOMIC DNA]</scope>
    <source>
        <strain evidence="5">F2-233</strain>
    </source>
</reference>
<feature type="domain" description="Flavin reductase like" evidence="3">
    <location>
        <begin position="92"/>
        <end position="235"/>
    </location>
</feature>
<dbReference type="GO" id="GO:0010181">
    <property type="term" value="F:FMN binding"/>
    <property type="evidence" value="ECO:0007669"/>
    <property type="project" value="InterPro"/>
</dbReference>
<comment type="caution">
    <text evidence="4">The sequence shown here is derived from an EMBL/GenBank/DDBJ whole genome shotgun (WGS) entry which is preliminary data.</text>
</comment>
<dbReference type="PANTHER" id="PTHR30466">
    <property type="entry name" value="FLAVIN REDUCTASE"/>
    <property type="match status" value="1"/>
</dbReference>
<evidence type="ECO:0000313" key="5">
    <source>
        <dbReference type="Proteomes" id="UP000254134"/>
    </source>
</evidence>
<evidence type="ECO:0000313" key="4">
    <source>
        <dbReference type="EMBL" id="RDI76074.1"/>
    </source>
</evidence>
<sequence>MQRTFDRYWRGYAQWVVSWTDVLLAPPQPHVLRLFEAVQEIPGLAETIVNGFDDPRIFYPWWFDPVEADRVIAAKREQETERLDARGLRRAIGQFATGVTVVTTRDEDGRRAGVTANSFTSLSLNPPLVLWCLDRDALSMPVFRAASHFAVNVLSAGQHYLSRQFATRADDKFADADCESGPGDVPLLRGALARFVCRNTRHVEAGDHVFVIGEVERFESFPGEPLVFHSGAYRVATRHPELDAR</sequence>
<proteinExistence type="inferred from homology"/>
<name>A0A7M2Z2C6_9ACTN</name>
<dbReference type="InterPro" id="IPR050268">
    <property type="entry name" value="NADH-dep_flavin_reductase"/>
</dbReference>
<dbReference type="EMBL" id="QQZY01000001">
    <property type="protein sequence ID" value="RDI76074.1"/>
    <property type="molecule type" value="Genomic_DNA"/>
</dbReference>
<evidence type="ECO:0000259" key="3">
    <source>
        <dbReference type="SMART" id="SM00903"/>
    </source>
</evidence>
<keyword evidence="5" id="KW-1185">Reference proteome</keyword>
<protein>
    <submittedName>
        <fullName evidence="4">Flavin reductase like domain</fullName>
    </submittedName>
</protein>
<gene>
    <name evidence="4" type="ORF">Gocc_0493</name>
</gene>
<keyword evidence="2" id="KW-0560">Oxidoreductase</keyword>
<dbReference type="Pfam" id="PF01613">
    <property type="entry name" value="Flavin_Reduct"/>
    <property type="match status" value="1"/>
</dbReference>
<dbReference type="Gene3D" id="2.30.110.10">
    <property type="entry name" value="Electron Transport, Fmn-binding Protein, Chain A"/>
    <property type="match status" value="1"/>
</dbReference>
<dbReference type="InterPro" id="IPR012349">
    <property type="entry name" value="Split_barrel_FMN-bd"/>
</dbReference>
<evidence type="ECO:0000256" key="1">
    <source>
        <dbReference type="ARBA" id="ARBA00008898"/>
    </source>
</evidence>
<dbReference type="Proteomes" id="UP000254134">
    <property type="component" value="Unassembled WGS sequence"/>
</dbReference>